<accession>A0A9P3PM86</accession>
<proteinExistence type="predicted"/>
<evidence type="ECO:0000313" key="2">
    <source>
        <dbReference type="EMBL" id="GLB37891.1"/>
    </source>
</evidence>
<dbReference type="AlphaFoldDB" id="A0A9P3PM86"/>
<dbReference type="Proteomes" id="UP001063166">
    <property type="component" value="Unassembled WGS sequence"/>
</dbReference>
<feature type="region of interest" description="Disordered" evidence="1">
    <location>
        <begin position="1"/>
        <end position="46"/>
    </location>
</feature>
<reference evidence="2" key="1">
    <citation type="submission" date="2022-07" db="EMBL/GenBank/DDBJ databases">
        <title>The genome of Lyophyllum shimeji provides insight into the initial evolution of ectomycorrhizal fungal genome.</title>
        <authorList>
            <person name="Kobayashi Y."/>
            <person name="Shibata T."/>
            <person name="Hirakawa H."/>
            <person name="Shigenobu S."/>
            <person name="Nishiyama T."/>
            <person name="Yamada A."/>
            <person name="Hasebe M."/>
            <person name="Kawaguchi M."/>
        </authorList>
    </citation>
    <scope>NUCLEOTIDE SEQUENCE</scope>
    <source>
        <strain evidence="2">AT787</strain>
    </source>
</reference>
<name>A0A9P3PM86_LYOSH</name>
<feature type="compositionally biased region" description="Low complexity" evidence="1">
    <location>
        <begin position="21"/>
        <end position="46"/>
    </location>
</feature>
<feature type="compositionally biased region" description="Polar residues" evidence="1">
    <location>
        <begin position="7"/>
        <end position="16"/>
    </location>
</feature>
<evidence type="ECO:0000256" key="1">
    <source>
        <dbReference type="SAM" id="MobiDB-lite"/>
    </source>
</evidence>
<gene>
    <name evidence="2" type="ORF">LshimejAT787_0409420</name>
</gene>
<evidence type="ECO:0000313" key="3">
    <source>
        <dbReference type="Proteomes" id="UP001063166"/>
    </source>
</evidence>
<comment type="caution">
    <text evidence="2">The sequence shown here is derived from an EMBL/GenBank/DDBJ whole genome shotgun (WGS) entry which is preliminary data.</text>
</comment>
<sequence length="128" mass="13582">MHIGIQSIHTLHTTSLPKIPTTHSRSSSTSSTASTSSSTSCLSGSSLRERRGFTFRLSFTGGPAPAAADILLPQAEVESSGAPRRRRALPPTPAAMYDYDFVMGKAGARSPRARDYGMGDDGWTVVLV</sequence>
<dbReference type="EMBL" id="BRPK01000004">
    <property type="protein sequence ID" value="GLB37891.1"/>
    <property type="molecule type" value="Genomic_DNA"/>
</dbReference>
<protein>
    <submittedName>
        <fullName evidence="2">Uncharacterized protein</fullName>
    </submittedName>
</protein>
<dbReference type="OrthoDB" id="3055855at2759"/>
<organism evidence="2 3">
    <name type="scientific">Lyophyllum shimeji</name>
    <name type="common">Hon-shimeji</name>
    <name type="synonym">Tricholoma shimeji</name>
    <dbReference type="NCBI Taxonomy" id="47721"/>
    <lineage>
        <taxon>Eukaryota</taxon>
        <taxon>Fungi</taxon>
        <taxon>Dikarya</taxon>
        <taxon>Basidiomycota</taxon>
        <taxon>Agaricomycotina</taxon>
        <taxon>Agaricomycetes</taxon>
        <taxon>Agaricomycetidae</taxon>
        <taxon>Agaricales</taxon>
        <taxon>Tricholomatineae</taxon>
        <taxon>Lyophyllaceae</taxon>
        <taxon>Lyophyllum</taxon>
    </lineage>
</organism>
<keyword evidence="3" id="KW-1185">Reference proteome</keyword>